<keyword evidence="10 11" id="KW-0472">Membrane</keyword>
<accession>A0ABS4G1U7</accession>
<dbReference type="InterPro" id="IPR004387">
    <property type="entry name" value="Pept_M50_Zn"/>
</dbReference>
<dbReference type="CDD" id="cd23081">
    <property type="entry name" value="cpPDZ_EcRseP-like"/>
    <property type="match status" value="1"/>
</dbReference>
<sequence>MELFLSIFAFGLLVLGHELGHFTLAKANGVKVLEFSIGMGPRLVKWERNETTYSLKAFPIGGSVRMYGETEEEVGEGSFLSKNPLRKMSVIAAGPLMNLVMALVILFVITLNLGYADTSIREVISGSPAEAAGIKPDDEIMEINGQRTYTFEDITTYIAFNGSEALEVIVRTGDTDRVLSILPMKDETGRSIIGIAPNYVEKPGIAESVSSSFRKALSLVNQTIFSLKVLFGGQASLNDFGGPVTIFRVSTEAAKVSLWNLASFAAFLSVNLAVLNLIPFPALDGGWLLILLVELVTKKKLPEKFVGIWNTVGFVVLMSFMALITFKDLFFPIQL</sequence>
<dbReference type="EMBL" id="JAGGKC010000006">
    <property type="protein sequence ID" value="MBP1918520.1"/>
    <property type="molecule type" value="Genomic_DNA"/>
</dbReference>
<evidence type="ECO:0000256" key="1">
    <source>
        <dbReference type="ARBA" id="ARBA00001947"/>
    </source>
</evidence>
<dbReference type="InterPro" id="IPR008915">
    <property type="entry name" value="Peptidase_M50"/>
</dbReference>
<evidence type="ECO:0000256" key="5">
    <source>
        <dbReference type="ARBA" id="ARBA00022692"/>
    </source>
</evidence>
<dbReference type="GO" id="GO:0006508">
    <property type="term" value="P:proteolysis"/>
    <property type="evidence" value="ECO:0007669"/>
    <property type="project" value="UniProtKB-KW"/>
</dbReference>
<comment type="cofactor">
    <cofactor evidence="1">
        <name>Zn(2+)</name>
        <dbReference type="ChEBI" id="CHEBI:29105"/>
    </cofactor>
</comment>
<name>A0ABS4G1U7_9CLOT</name>
<dbReference type="Gene3D" id="2.30.42.10">
    <property type="match status" value="1"/>
</dbReference>
<evidence type="ECO:0000313" key="14">
    <source>
        <dbReference type="Proteomes" id="UP001519271"/>
    </source>
</evidence>
<dbReference type="Proteomes" id="UP001519271">
    <property type="component" value="Unassembled WGS sequence"/>
</dbReference>
<keyword evidence="8 11" id="KW-1133">Transmembrane helix</keyword>
<organism evidence="13 14">
    <name type="scientific">Youngiibacter multivorans</name>
    <dbReference type="NCBI Taxonomy" id="937251"/>
    <lineage>
        <taxon>Bacteria</taxon>
        <taxon>Bacillati</taxon>
        <taxon>Bacillota</taxon>
        <taxon>Clostridia</taxon>
        <taxon>Eubacteriales</taxon>
        <taxon>Clostridiaceae</taxon>
        <taxon>Youngiibacter</taxon>
    </lineage>
</organism>
<dbReference type="Pfam" id="PF17820">
    <property type="entry name" value="PDZ_6"/>
    <property type="match status" value="1"/>
</dbReference>
<evidence type="ECO:0000256" key="2">
    <source>
        <dbReference type="ARBA" id="ARBA00004141"/>
    </source>
</evidence>
<comment type="caution">
    <text evidence="13">The sequence shown here is derived from an EMBL/GenBank/DDBJ whole genome shotgun (WGS) entry which is preliminary data.</text>
</comment>
<dbReference type="InterPro" id="IPR001478">
    <property type="entry name" value="PDZ"/>
</dbReference>
<dbReference type="SMART" id="SM00228">
    <property type="entry name" value="PDZ"/>
    <property type="match status" value="1"/>
</dbReference>
<dbReference type="PANTHER" id="PTHR42837">
    <property type="entry name" value="REGULATOR OF SIGMA-E PROTEASE RSEP"/>
    <property type="match status" value="1"/>
</dbReference>
<dbReference type="EC" id="3.4.24.-" evidence="13"/>
<evidence type="ECO:0000313" key="13">
    <source>
        <dbReference type="EMBL" id="MBP1918520.1"/>
    </source>
</evidence>
<evidence type="ECO:0000256" key="8">
    <source>
        <dbReference type="ARBA" id="ARBA00022989"/>
    </source>
</evidence>
<dbReference type="PANTHER" id="PTHR42837:SF2">
    <property type="entry name" value="MEMBRANE METALLOPROTEASE ARASP2, CHLOROPLASTIC-RELATED"/>
    <property type="match status" value="1"/>
</dbReference>
<evidence type="ECO:0000259" key="12">
    <source>
        <dbReference type="PROSITE" id="PS50106"/>
    </source>
</evidence>
<dbReference type="SUPFAM" id="SSF50156">
    <property type="entry name" value="PDZ domain-like"/>
    <property type="match status" value="1"/>
</dbReference>
<evidence type="ECO:0000256" key="10">
    <source>
        <dbReference type="ARBA" id="ARBA00023136"/>
    </source>
</evidence>
<keyword evidence="5 11" id="KW-0812">Transmembrane</keyword>
<keyword evidence="7" id="KW-0862">Zinc</keyword>
<dbReference type="InterPro" id="IPR036034">
    <property type="entry name" value="PDZ_sf"/>
</dbReference>
<keyword evidence="9" id="KW-0482">Metalloprotease</keyword>
<comment type="similarity">
    <text evidence="3">Belongs to the peptidase M50B family.</text>
</comment>
<evidence type="ECO:0000256" key="7">
    <source>
        <dbReference type="ARBA" id="ARBA00022833"/>
    </source>
</evidence>
<evidence type="ECO:0000256" key="6">
    <source>
        <dbReference type="ARBA" id="ARBA00022801"/>
    </source>
</evidence>
<dbReference type="CDD" id="cd06163">
    <property type="entry name" value="S2P-M50_PDZ_RseP-like"/>
    <property type="match status" value="1"/>
</dbReference>
<dbReference type="PROSITE" id="PS50106">
    <property type="entry name" value="PDZ"/>
    <property type="match status" value="1"/>
</dbReference>
<dbReference type="Pfam" id="PF02163">
    <property type="entry name" value="Peptidase_M50"/>
    <property type="match status" value="1"/>
</dbReference>
<evidence type="ECO:0000256" key="4">
    <source>
        <dbReference type="ARBA" id="ARBA00022670"/>
    </source>
</evidence>
<evidence type="ECO:0000256" key="9">
    <source>
        <dbReference type="ARBA" id="ARBA00023049"/>
    </source>
</evidence>
<comment type="subcellular location">
    <subcellularLocation>
        <location evidence="2">Membrane</location>
        <topology evidence="2">Multi-pass membrane protein</topology>
    </subcellularLocation>
</comment>
<dbReference type="GO" id="GO:0008233">
    <property type="term" value="F:peptidase activity"/>
    <property type="evidence" value="ECO:0007669"/>
    <property type="project" value="UniProtKB-KW"/>
</dbReference>
<feature type="transmembrane region" description="Helical" evidence="11">
    <location>
        <begin position="256"/>
        <end position="274"/>
    </location>
</feature>
<dbReference type="InterPro" id="IPR041489">
    <property type="entry name" value="PDZ_6"/>
</dbReference>
<keyword evidence="14" id="KW-1185">Reference proteome</keyword>
<feature type="transmembrane region" description="Helical" evidence="11">
    <location>
        <begin position="308"/>
        <end position="326"/>
    </location>
</feature>
<protein>
    <submittedName>
        <fullName evidence="13">Regulator of sigma E protease</fullName>
        <ecNumber evidence="13">3.4.24.-</ecNumber>
    </submittedName>
</protein>
<keyword evidence="6 13" id="KW-0378">Hydrolase</keyword>
<reference evidence="13 14" key="1">
    <citation type="submission" date="2021-03" db="EMBL/GenBank/DDBJ databases">
        <title>Genomic Encyclopedia of Type Strains, Phase IV (KMG-IV): sequencing the most valuable type-strain genomes for metagenomic binning, comparative biology and taxonomic classification.</title>
        <authorList>
            <person name="Goeker M."/>
        </authorList>
    </citation>
    <scope>NUCLEOTIDE SEQUENCE [LARGE SCALE GENOMIC DNA]</scope>
    <source>
        <strain evidence="13 14">DSM 6139</strain>
    </source>
</reference>
<feature type="transmembrane region" description="Helical" evidence="11">
    <location>
        <begin position="90"/>
        <end position="115"/>
    </location>
</feature>
<keyword evidence="4 13" id="KW-0645">Protease</keyword>
<gene>
    <name evidence="13" type="ORF">J2Z34_000996</name>
</gene>
<evidence type="ECO:0000256" key="11">
    <source>
        <dbReference type="SAM" id="Phobius"/>
    </source>
</evidence>
<proteinExistence type="inferred from homology"/>
<evidence type="ECO:0000256" key="3">
    <source>
        <dbReference type="ARBA" id="ARBA00007931"/>
    </source>
</evidence>
<dbReference type="RefSeq" id="WP_209458752.1">
    <property type="nucleotide sequence ID" value="NZ_JAGGKC010000006.1"/>
</dbReference>
<feature type="domain" description="PDZ" evidence="12">
    <location>
        <begin position="120"/>
        <end position="173"/>
    </location>
</feature>